<dbReference type="RefSeq" id="WP_344485119.1">
    <property type="nucleotide sequence ID" value="NZ_BAAASB010000027.1"/>
</dbReference>
<comment type="caution">
    <text evidence="3">The sequence shown here is derived from an EMBL/GenBank/DDBJ whole genome shotgun (WGS) entry which is preliminary data.</text>
</comment>
<dbReference type="Pfam" id="PF10604">
    <property type="entry name" value="Polyketide_cyc2"/>
    <property type="match status" value="1"/>
</dbReference>
<feature type="compositionally biased region" description="Low complexity" evidence="1">
    <location>
        <begin position="143"/>
        <end position="153"/>
    </location>
</feature>
<name>A0ABW0AR01_9ACTN</name>
<accession>A0ABW0AR01</accession>
<evidence type="ECO:0000313" key="3">
    <source>
        <dbReference type="EMBL" id="MFC5156220.1"/>
    </source>
</evidence>
<evidence type="ECO:0000313" key="4">
    <source>
        <dbReference type="Proteomes" id="UP001596160"/>
    </source>
</evidence>
<dbReference type="InterPro" id="IPR010419">
    <property type="entry name" value="CO_DH_gsu"/>
</dbReference>
<feature type="region of interest" description="Disordered" evidence="1">
    <location>
        <begin position="253"/>
        <end position="272"/>
    </location>
</feature>
<evidence type="ECO:0000256" key="2">
    <source>
        <dbReference type="SAM" id="Phobius"/>
    </source>
</evidence>
<proteinExistence type="predicted"/>
<protein>
    <submittedName>
        <fullName evidence="3">SRPBCC family protein</fullName>
    </submittedName>
</protein>
<gene>
    <name evidence="3" type="ORF">ACFPRH_31365</name>
</gene>
<organism evidence="3 4">
    <name type="scientific">Streptomyces amakusaensis</name>
    <dbReference type="NCBI Taxonomy" id="67271"/>
    <lineage>
        <taxon>Bacteria</taxon>
        <taxon>Bacillati</taxon>
        <taxon>Actinomycetota</taxon>
        <taxon>Actinomycetes</taxon>
        <taxon>Kitasatosporales</taxon>
        <taxon>Streptomycetaceae</taxon>
        <taxon>Streptomyces</taxon>
    </lineage>
</organism>
<dbReference type="EMBL" id="JBHSKP010000031">
    <property type="protein sequence ID" value="MFC5156220.1"/>
    <property type="molecule type" value="Genomic_DNA"/>
</dbReference>
<keyword evidence="2" id="KW-0812">Transmembrane</keyword>
<feature type="region of interest" description="Disordered" evidence="1">
    <location>
        <begin position="139"/>
        <end position="214"/>
    </location>
</feature>
<dbReference type="Gene3D" id="3.30.530.20">
    <property type="match status" value="1"/>
</dbReference>
<dbReference type="PANTHER" id="PTHR38588">
    <property type="entry name" value="BLL0334 PROTEIN"/>
    <property type="match status" value="1"/>
</dbReference>
<keyword evidence="4" id="KW-1185">Reference proteome</keyword>
<dbReference type="SUPFAM" id="SSF55961">
    <property type="entry name" value="Bet v1-like"/>
    <property type="match status" value="1"/>
</dbReference>
<keyword evidence="2" id="KW-0472">Membrane</keyword>
<sequence length="306" mass="31566">MDHEVFVPVPAETVRQVLRDPARVARCVHGLQQDADGTAGPLSGRLKVRVGGHSITYRGALRLLERDGGFTAEGEGTEARGGGTVRVTLTIRLTEADGGTNLSVTGSAEPAGRLAELSAGAREETAHRLLDRLGERLAEEAARGTAGEAEPPGFEGPGPVSGADAERLGITGEDGDEGEDGTASVFDTPVPPSSLSADADADTDADGFGGASELDDLEGLADLSKFSEELPEELPDALPAEAAHARRTMIGRSAEEVDHAPPRGRYAPVPAPDATATGLPLRWVAPAAALALASAVVVGRALRRRK</sequence>
<evidence type="ECO:0000256" key="1">
    <source>
        <dbReference type="SAM" id="MobiDB-lite"/>
    </source>
</evidence>
<keyword evidence="2" id="KW-1133">Transmembrane helix</keyword>
<dbReference type="PANTHER" id="PTHR38588:SF1">
    <property type="entry name" value="BLL0334 PROTEIN"/>
    <property type="match status" value="1"/>
</dbReference>
<reference evidence="4" key="1">
    <citation type="journal article" date="2019" name="Int. J. Syst. Evol. Microbiol.">
        <title>The Global Catalogue of Microorganisms (GCM) 10K type strain sequencing project: providing services to taxonomists for standard genome sequencing and annotation.</title>
        <authorList>
            <consortium name="The Broad Institute Genomics Platform"/>
            <consortium name="The Broad Institute Genome Sequencing Center for Infectious Disease"/>
            <person name="Wu L."/>
            <person name="Ma J."/>
        </authorList>
    </citation>
    <scope>NUCLEOTIDE SEQUENCE [LARGE SCALE GENOMIC DNA]</scope>
    <source>
        <strain evidence="4">PCU 266</strain>
    </source>
</reference>
<dbReference type="InterPro" id="IPR019587">
    <property type="entry name" value="Polyketide_cyclase/dehydratase"/>
</dbReference>
<dbReference type="InterPro" id="IPR023393">
    <property type="entry name" value="START-like_dom_sf"/>
</dbReference>
<feature type="transmembrane region" description="Helical" evidence="2">
    <location>
        <begin position="283"/>
        <end position="302"/>
    </location>
</feature>
<dbReference type="Proteomes" id="UP001596160">
    <property type="component" value="Unassembled WGS sequence"/>
</dbReference>